<dbReference type="InterPro" id="IPR048996">
    <property type="entry name" value="PGRS_rpt"/>
</dbReference>
<evidence type="ECO:0000313" key="4">
    <source>
        <dbReference type="Proteomes" id="UP000192739"/>
    </source>
</evidence>
<dbReference type="Proteomes" id="UP000192739">
    <property type="component" value="Unassembled WGS sequence"/>
</dbReference>
<reference evidence="3 4" key="1">
    <citation type="submission" date="2017-02" db="EMBL/GenBank/DDBJ databases">
        <title>The new phylogeny of genus Mycobacterium.</title>
        <authorList>
            <person name="Tortoli E."/>
            <person name="Trovato A."/>
            <person name="Cirillo D.M."/>
        </authorList>
    </citation>
    <scope>NUCLEOTIDE SEQUENCE [LARGE SCALE GENOMIC DNA]</scope>
    <source>
        <strain evidence="3 4">DSM 44049</strain>
    </source>
</reference>
<keyword evidence="4" id="KW-1185">Reference proteome</keyword>
<dbReference type="Gene3D" id="1.10.287.850">
    <property type="entry name" value="HP0062-like domain"/>
    <property type="match status" value="1"/>
</dbReference>
<evidence type="ECO:0000259" key="2">
    <source>
        <dbReference type="Pfam" id="PF00934"/>
    </source>
</evidence>
<sequence>MSFVTVASDLVAAATHDLAGIGAAINEANHTAASATTQLLPAAEDEVSAAIAALFRGHGQQYQSISAHVAAVHTRFLQTLASSANSYASAEAFNLEQLVLDVINAPTNALFGRPLIGDGADGAPGTGQGGRPGGFLWGNGGNGGSGAPGQAGGRGGDAGLFGNGGRGGAGGAGVNGAAGGAAAH</sequence>
<evidence type="ECO:0000313" key="3">
    <source>
        <dbReference type="EMBL" id="ORA85893.1"/>
    </source>
</evidence>
<dbReference type="InterPro" id="IPR000084">
    <property type="entry name" value="PE-PGRS_N"/>
</dbReference>
<dbReference type="EMBL" id="MVHT01000231">
    <property type="protein sequence ID" value="ORA85893.1"/>
    <property type="molecule type" value="Genomic_DNA"/>
</dbReference>
<dbReference type="InterPro" id="IPR038332">
    <property type="entry name" value="PPE_sf"/>
</dbReference>
<proteinExistence type="predicted"/>
<evidence type="ECO:0000256" key="1">
    <source>
        <dbReference type="SAM" id="MobiDB-lite"/>
    </source>
</evidence>
<feature type="domain" description="PE" evidence="2">
    <location>
        <begin position="4"/>
        <end position="94"/>
    </location>
</feature>
<dbReference type="AlphaFoldDB" id="A0A1X0EMG0"/>
<comment type="caution">
    <text evidence="3">The sequence shown here is derived from an EMBL/GenBank/DDBJ whole genome shotgun (WGS) entry which is preliminary data.</text>
</comment>
<feature type="region of interest" description="Disordered" evidence="1">
    <location>
        <begin position="121"/>
        <end position="159"/>
    </location>
</feature>
<dbReference type="Pfam" id="PF21526">
    <property type="entry name" value="PGRS"/>
    <property type="match status" value="1"/>
</dbReference>
<name>A0A1X0EMG0_MYCIE</name>
<dbReference type="SUPFAM" id="SSF140459">
    <property type="entry name" value="PE/PPE dimer-like"/>
    <property type="match status" value="1"/>
</dbReference>
<accession>A0A1X0EMG0</accession>
<dbReference type="Pfam" id="PF00934">
    <property type="entry name" value="PE"/>
    <property type="match status" value="1"/>
</dbReference>
<organism evidence="3 4">
    <name type="scientific">Mycobacterium intermedium</name>
    <dbReference type="NCBI Taxonomy" id="28445"/>
    <lineage>
        <taxon>Bacteria</taxon>
        <taxon>Bacillati</taxon>
        <taxon>Actinomycetota</taxon>
        <taxon>Actinomycetes</taxon>
        <taxon>Mycobacteriales</taxon>
        <taxon>Mycobacteriaceae</taxon>
        <taxon>Mycobacterium</taxon>
        <taxon>Mycobacterium simiae complex</taxon>
    </lineage>
</organism>
<gene>
    <name evidence="3" type="ORF">BST27_30465</name>
</gene>
<protein>
    <submittedName>
        <fullName evidence="3">PE family protein</fullName>
    </submittedName>
</protein>